<protein>
    <submittedName>
        <fullName evidence="2">Uncharacterized protein</fullName>
    </submittedName>
</protein>
<reference evidence="2 3" key="1">
    <citation type="submission" date="2024-01" db="EMBL/GenBank/DDBJ databases">
        <title>A telomere-to-telomere, gap-free genome of sweet tea (Lithocarpus litseifolius).</title>
        <authorList>
            <person name="Zhou J."/>
        </authorList>
    </citation>
    <scope>NUCLEOTIDE SEQUENCE [LARGE SCALE GENOMIC DNA]</scope>
    <source>
        <strain evidence="2">Zhou-2022a</strain>
        <tissue evidence="2">Leaf</tissue>
    </source>
</reference>
<dbReference type="EMBL" id="JAZDWU010000012">
    <property type="protein sequence ID" value="KAK9984769.1"/>
    <property type="molecule type" value="Genomic_DNA"/>
</dbReference>
<keyword evidence="1" id="KW-1133">Transmembrane helix</keyword>
<proteinExistence type="predicted"/>
<dbReference type="AlphaFoldDB" id="A0AAW2BIX5"/>
<evidence type="ECO:0000313" key="2">
    <source>
        <dbReference type="EMBL" id="KAK9984769.1"/>
    </source>
</evidence>
<evidence type="ECO:0000256" key="1">
    <source>
        <dbReference type="SAM" id="Phobius"/>
    </source>
</evidence>
<evidence type="ECO:0000313" key="3">
    <source>
        <dbReference type="Proteomes" id="UP001459277"/>
    </source>
</evidence>
<organism evidence="2 3">
    <name type="scientific">Lithocarpus litseifolius</name>
    <dbReference type="NCBI Taxonomy" id="425828"/>
    <lineage>
        <taxon>Eukaryota</taxon>
        <taxon>Viridiplantae</taxon>
        <taxon>Streptophyta</taxon>
        <taxon>Embryophyta</taxon>
        <taxon>Tracheophyta</taxon>
        <taxon>Spermatophyta</taxon>
        <taxon>Magnoliopsida</taxon>
        <taxon>eudicotyledons</taxon>
        <taxon>Gunneridae</taxon>
        <taxon>Pentapetalae</taxon>
        <taxon>rosids</taxon>
        <taxon>fabids</taxon>
        <taxon>Fagales</taxon>
        <taxon>Fagaceae</taxon>
        <taxon>Lithocarpus</taxon>
    </lineage>
</organism>
<keyword evidence="3" id="KW-1185">Reference proteome</keyword>
<gene>
    <name evidence="2" type="ORF">SO802_034294</name>
</gene>
<keyword evidence="1" id="KW-0472">Membrane</keyword>
<feature type="transmembrane region" description="Helical" evidence="1">
    <location>
        <begin position="119"/>
        <end position="139"/>
    </location>
</feature>
<comment type="caution">
    <text evidence="2">The sequence shown here is derived from an EMBL/GenBank/DDBJ whole genome shotgun (WGS) entry which is preliminary data.</text>
</comment>
<accession>A0AAW2BIX5</accession>
<name>A0AAW2BIX5_9ROSI</name>
<sequence length="140" mass="15532">MMCKAFGWLVLAECMDLYEWTDDSYLLCRIWACCVSCDADEKGLGRGPSLLKRDEIIMCELLKHGQRPHDVLRDGLAYAECVAAVISSYQVVQSLLDVQTRSVGAGNVESRPRQHQLKVSWTGGSYLVVTVAAVISVYLS</sequence>
<keyword evidence="1" id="KW-0812">Transmembrane</keyword>
<dbReference type="Proteomes" id="UP001459277">
    <property type="component" value="Unassembled WGS sequence"/>
</dbReference>